<dbReference type="EMBL" id="BSXG01000233">
    <property type="protein sequence ID" value="GME33206.1"/>
    <property type="molecule type" value="Genomic_DNA"/>
</dbReference>
<reference evidence="1" key="1">
    <citation type="submission" date="2024-09" db="EMBL/GenBank/DDBJ databases">
        <title>Draft Genome Sequences of Neofusicoccum parvum.</title>
        <authorList>
            <person name="Ashida A."/>
            <person name="Camagna M."/>
            <person name="Tanaka A."/>
            <person name="Takemoto D."/>
        </authorList>
    </citation>
    <scope>NUCLEOTIDE SEQUENCE</scope>
    <source>
        <strain evidence="1">PPO83</strain>
    </source>
</reference>
<comment type="caution">
    <text evidence="1">The sequence shown here is derived from an EMBL/GenBank/DDBJ whole genome shotgun (WGS) entry which is preliminary data.</text>
</comment>
<sequence>MAKSTFVALFAVSQSTTDVDAQVEFYKGIGFVVDDGYTSLEGSFPDVSKSALTKSVALRLPNDPYMHLILHGWNNLKTTPGWPAPFNQIGTRGITMLVKDVATELERIKAGWPHLRIHHGPLSIRRKWGATTSALLEDPEGVFLELLEISSPSPFDAERVQAPGGRDRTWLHFMHNCADFHATRPFYEAFGMAHDRGVDFRPNTGFHPWGVEHFTKQMADAFGFEMAPEDAGEVAFLRAESDCSQMHLELLNITKGLQVPGPRPTWLQNGISRYCIKTKDYAGALRQAKEKGTKIYIEDQRGCLNWGDSQWFFFADVDGNIVTLEEWFPHREWGERE</sequence>
<accession>A0ACB5SAW2</accession>
<keyword evidence="2" id="KW-1185">Reference proteome</keyword>
<gene>
    <name evidence="1" type="primary">g4461</name>
    <name evidence="1" type="ORF">NpPPO83_00004461</name>
</gene>
<name>A0ACB5SAW2_9PEZI</name>
<evidence type="ECO:0000313" key="1">
    <source>
        <dbReference type="EMBL" id="GME33206.1"/>
    </source>
</evidence>
<protein>
    <submittedName>
        <fullName evidence="1">Uncharacterized protein</fullName>
    </submittedName>
</protein>
<organism evidence="1 2">
    <name type="scientific">Neofusicoccum parvum</name>
    <dbReference type="NCBI Taxonomy" id="310453"/>
    <lineage>
        <taxon>Eukaryota</taxon>
        <taxon>Fungi</taxon>
        <taxon>Dikarya</taxon>
        <taxon>Ascomycota</taxon>
        <taxon>Pezizomycotina</taxon>
        <taxon>Dothideomycetes</taxon>
        <taxon>Dothideomycetes incertae sedis</taxon>
        <taxon>Botryosphaeriales</taxon>
        <taxon>Botryosphaeriaceae</taxon>
        <taxon>Neofusicoccum</taxon>
    </lineage>
</organism>
<evidence type="ECO:0000313" key="2">
    <source>
        <dbReference type="Proteomes" id="UP001165186"/>
    </source>
</evidence>
<proteinExistence type="predicted"/>
<dbReference type="Proteomes" id="UP001165186">
    <property type="component" value="Unassembled WGS sequence"/>
</dbReference>